<keyword evidence="2 4" id="KW-0689">Ribosomal protein</keyword>
<dbReference type="Proteomes" id="UP000094828">
    <property type="component" value="Unassembled WGS sequence"/>
</dbReference>
<reference evidence="5 6" key="1">
    <citation type="submission" date="2016-05" db="EMBL/GenBank/DDBJ databases">
        <title>Genomic and physiological characterization of Planctopirus sp. isolated from fresh water lake.</title>
        <authorList>
            <person name="Subhash Y."/>
            <person name="Ramana C."/>
        </authorList>
    </citation>
    <scope>NUCLEOTIDE SEQUENCE [LARGE SCALE GENOMIC DNA]</scope>
    <source>
        <strain evidence="5 6">JC280</strain>
    </source>
</reference>
<dbReference type="SUPFAM" id="SSF143800">
    <property type="entry name" value="L28p-like"/>
    <property type="match status" value="1"/>
</dbReference>
<dbReference type="GO" id="GO:1990904">
    <property type="term" value="C:ribonucleoprotein complex"/>
    <property type="evidence" value="ECO:0007669"/>
    <property type="project" value="UniProtKB-KW"/>
</dbReference>
<dbReference type="AlphaFoldDB" id="A0A1C3E4H2"/>
<evidence type="ECO:0000256" key="3">
    <source>
        <dbReference type="ARBA" id="ARBA00023274"/>
    </source>
</evidence>
<dbReference type="Gene3D" id="2.30.170.40">
    <property type="entry name" value="Ribosomal protein L28/L24"/>
    <property type="match status" value="1"/>
</dbReference>
<evidence type="ECO:0000256" key="2">
    <source>
        <dbReference type="ARBA" id="ARBA00022980"/>
    </source>
</evidence>
<name>A0A1C3E4H2_9PLAN</name>
<comment type="similarity">
    <text evidence="1 4">Belongs to the bacterial ribosomal protein bL28 family.</text>
</comment>
<dbReference type="STRING" id="1841610.A6X21_13685"/>
<sequence length="86" mass="9360">MGAQCDLCNKSVTFGNTLQQRGKAKYLGGNGRKTTGISRRVFRPNLQSVNVQVGESSQKMMVCVKCIRSGVVAKKVVRKPFTLPTA</sequence>
<evidence type="ECO:0000256" key="4">
    <source>
        <dbReference type="HAMAP-Rule" id="MF_00373"/>
    </source>
</evidence>
<organism evidence="5 6">
    <name type="scientific">Planctopirus hydrillae</name>
    <dbReference type="NCBI Taxonomy" id="1841610"/>
    <lineage>
        <taxon>Bacteria</taxon>
        <taxon>Pseudomonadati</taxon>
        <taxon>Planctomycetota</taxon>
        <taxon>Planctomycetia</taxon>
        <taxon>Planctomycetales</taxon>
        <taxon>Planctomycetaceae</taxon>
        <taxon>Planctopirus</taxon>
    </lineage>
</organism>
<dbReference type="Gene3D" id="2.20.150.30">
    <property type="match status" value="1"/>
</dbReference>
<dbReference type="InterPro" id="IPR026569">
    <property type="entry name" value="Ribosomal_bL28"/>
</dbReference>
<dbReference type="OrthoDB" id="9805609at2"/>
<dbReference type="GO" id="GO:0005840">
    <property type="term" value="C:ribosome"/>
    <property type="evidence" value="ECO:0007669"/>
    <property type="project" value="UniProtKB-KW"/>
</dbReference>
<dbReference type="GO" id="GO:0006412">
    <property type="term" value="P:translation"/>
    <property type="evidence" value="ECO:0007669"/>
    <property type="project" value="UniProtKB-UniRule"/>
</dbReference>
<keyword evidence="3 4" id="KW-0687">Ribonucleoprotein</keyword>
<accession>A0A1C3E4H2</accession>
<keyword evidence="6" id="KW-1185">Reference proteome</keyword>
<dbReference type="GO" id="GO:0003735">
    <property type="term" value="F:structural constituent of ribosome"/>
    <property type="evidence" value="ECO:0007669"/>
    <property type="project" value="InterPro"/>
</dbReference>
<gene>
    <name evidence="4" type="primary">rpmB</name>
    <name evidence="5" type="ORF">A6X21_13685</name>
</gene>
<dbReference type="HAMAP" id="MF_00373">
    <property type="entry name" value="Ribosomal_bL28"/>
    <property type="match status" value="1"/>
</dbReference>
<dbReference type="InterPro" id="IPR037147">
    <property type="entry name" value="Ribosomal_bL28_sf"/>
</dbReference>
<dbReference type="PANTHER" id="PTHR39080:SF1">
    <property type="entry name" value="LARGE RIBOSOMAL SUBUNIT PROTEIN BL28A"/>
    <property type="match status" value="1"/>
</dbReference>
<dbReference type="PANTHER" id="PTHR39080">
    <property type="entry name" value="50S RIBOSOMAL PROTEIN L28"/>
    <property type="match status" value="1"/>
</dbReference>
<evidence type="ECO:0000313" key="6">
    <source>
        <dbReference type="Proteomes" id="UP000094828"/>
    </source>
</evidence>
<dbReference type="InterPro" id="IPR034704">
    <property type="entry name" value="Ribosomal_bL28/bL31-like_sf"/>
</dbReference>
<evidence type="ECO:0000313" key="5">
    <source>
        <dbReference type="EMBL" id="ODA28146.1"/>
    </source>
</evidence>
<comment type="caution">
    <text evidence="5">The sequence shown here is derived from an EMBL/GenBank/DDBJ whole genome shotgun (WGS) entry which is preliminary data.</text>
</comment>
<dbReference type="InterPro" id="IPR050096">
    <property type="entry name" value="Bacterial_rp_bL28"/>
</dbReference>
<dbReference type="RefSeq" id="WP_068853390.1">
    <property type="nucleotide sequence ID" value="NZ_LYDR01000158.1"/>
</dbReference>
<proteinExistence type="inferred from homology"/>
<dbReference type="EMBL" id="LYDR01000158">
    <property type="protein sequence ID" value="ODA28146.1"/>
    <property type="molecule type" value="Genomic_DNA"/>
</dbReference>
<evidence type="ECO:0000256" key="1">
    <source>
        <dbReference type="ARBA" id="ARBA00008760"/>
    </source>
</evidence>
<protein>
    <recommendedName>
        <fullName evidence="4">Large ribosomal subunit protein bL28</fullName>
    </recommendedName>
</protein>
<dbReference type="Pfam" id="PF00830">
    <property type="entry name" value="Ribosomal_L28"/>
    <property type="match status" value="1"/>
</dbReference>